<feature type="domain" description="Helicase ATP-binding" evidence="10">
    <location>
        <begin position="337"/>
        <end position="494"/>
    </location>
</feature>
<evidence type="ECO:0000256" key="2">
    <source>
        <dbReference type="ARBA" id="ARBA00022741"/>
    </source>
</evidence>
<evidence type="ECO:0000256" key="6">
    <source>
        <dbReference type="ARBA" id="ARBA00023242"/>
    </source>
</evidence>
<dbReference type="GO" id="GO:0042393">
    <property type="term" value="F:histone binding"/>
    <property type="evidence" value="ECO:0007669"/>
    <property type="project" value="InterPro"/>
</dbReference>
<dbReference type="Pfam" id="PF00271">
    <property type="entry name" value="Helicase_C"/>
    <property type="match status" value="1"/>
</dbReference>
<dbReference type="InterPro" id="IPR014001">
    <property type="entry name" value="Helicase_ATP-bd"/>
</dbReference>
<evidence type="ECO:0000259" key="11">
    <source>
        <dbReference type="PROSITE" id="PS51194"/>
    </source>
</evidence>
<dbReference type="SMART" id="SM01314">
    <property type="entry name" value="SnAC"/>
    <property type="match status" value="1"/>
</dbReference>
<dbReference type="InterPro" id="IPR027417">
    <property type="entry name" value="P-loop_NTPase"/>
</dbReference>
<dbReference type="InterPro" id="IPR000330">
    <property type="entry name" value="SNF2_N"/>
</dbReference>
<dbReference type="AlphaFoldDB" id="A0A409X013"/>
<comment type="caution">
    <text evidence="12">The sequence shown here is derived from an EMBL/GenBank/DDBJ whole genome shotgun (WGS) entry which is preliminary data.</text>
</comment>
<keyword evidence="5 7" id="KW-0103">Bromodomain</keyword>
<evidence type="ECO:0000256" key="7">
    <source>
        <dbReference type="PROSITE-ProRule" id="PRU00035"/>
    </source>
</evidence>
<dbReference type="Pfam" id="PF14619">
    <property type="entry name" value="SnAC"/>
    <property type="match status" value="1"/>
</dbReference>
<evidence type="ECO:0000259" key="9">
    <source>
        <dbReference type="PROSITE" id="PS50014"/>
    </source>
</evidence>
<dbReference type="Pfam" id="PF07529">
    <property type="entry name" value="HSA"/>
    <property type="match status" value="1"/>
</dbReference>
<dbReference type="CDD" id="cd18793">
    <property type="entry name" value="SF2_C_SNF"/>
    <property type="match status" value="1"/>
</dbReference>
<dbReference type="OrthoDB" id="5857104at2759"/>
<dbReference type="FunCoup" id="A0A409X013">
    <property type="interactions" value="679"/>
</dbReference>
<dbReference type="PRINTS" id="PR00503">
    <property type="entry name" value="BROMODOMAIN"/>
</dbReference>
<dbReference type="GO" id="GO:0005524">
    <property type="term" value="F:ATP binding"/>
    <property type="evidence" value="ECO:0007669"/>
    <property type="project" value="InterPro"/>
</dbReference>
<feature type="domain" description="Helicase C-terminal" evidence="11">
    <location>
        <begin position="641"/>
        <end position="818"/>
    </location>
</feature>
<dbReference type="Gene3D" id="3.40.50.300">
    <property type="entry name" value="P-loop containing nucleotide triphosphate hydrolases"/>
    <property type="match status" value="1"/>
</dbReference>
<feature type="compositionally biased region" description="Low complexity" evidence="8">
    <location>
        <begin position="33"/>
        <end position="42"/>
    </location>
</feature>
<evidence type="ECO:0000259" key="10">
    <source>
        <dbReference type="PROSITE" id="PS51192"/>
    </source>
</evidence>
<keyword evidence="13" id="KW-1185">Reference proteome</keyword>
<dbReference type="InParanoid" id="A0A409X013"/>
<dbReference type="CDD" id="cd17996">
    <property type="entry name" value="DEXHc_SMARCA2_SMARCA4"/>
    <property type="match status" value="1"/>
</dbReference>
<evidence type="ECO:0000256" key="3">
    <source>
        <dbReference type="ARBA" id="ARBA00022801"/>
    </source>
</evidence>
<dbReference type="PANTHER" id="PTHR10799">
    <property type="entry name" value="SNF2/RAD54 HELICASE FAMILY"/>
    <property type="match status" value="1"/>
</dbReference>
<dbReference type="InterPro" id="IPR001487">
    <property type="entry name" value="Bromodomain"/>
</dbReference>
<dbReference type="SMART" id="SM00487">
    <property type="entry name" value="DEXDc"/>
    <property type="match status" value="1"/>
</dbReference>
<dbReference type="EMBL" id="NHYE01004533">
    <property type="protein sequence ID" value="PPQ84062.1"/>
    <property type="molecule type" value="Genomic_DNA"/>
</dbReference>
<feature type="compositionally biased region" description="Acidic residues" evidence="8">
    <location>
        <begin position="942"/>
        <end position="951"/>
    </location>
</feature>
<dbReference type="STRING" id="231916.A0A409X013"/>
<evidence type="ECO:0000313" key="12">
    <source>
        <dbReference type="EMBL" id="PPQ84062.1"/>
    </source>
</evidence>
<dbReference type="GO" id="GO:0016787">
    <property type="term" value="F:hydrolase activity"/>
    <property type="evidence" value="ECO:0007669"/>
    <property type="project" value="UniProtKB-KW"/>
</dbReference>
<evidence type="ECO:0000256" key="4">
    <source>
        <dbReference type="ARBA" id="ARBA00022840"/>
    </source>
</evidence>
<keyword evidence="2" id="KW-0547">Nucleotide-binding</keyword>
<dbReference type="Pfam" id="PF00439">
    <property type="entry name" value="Bromodomain"/>
    <property type="match status" value="1"/>
</dbReference>
<dbReference type="InterPro" id="IPR001650">
    <property type="entry name" value="Helicase_C-like"/>
</dbReference>
<dbReference type="InterPro" id="IPR029295">
    <property type="entry name" value="SnAC"/>
</dbReference>
<dbReference type="Gene3D" id="1.20.5.170">
    <property type="match status" value="1"/>
</dbReference>
<organism evidence="12 13">
    <name type="scientific">Gymnopilus dilepis</name>
    <dbReference type="NCBI Taxonomy" id="231916"/>
    <lineage>
        <taxon>Eukaryota</taxon>
        <taxon>Fungi</taxon>
        <taxon>Dikarya</taxon>
        <taxon>Basidiomycota</taxon>
        <taxon>Agaricomycotina</taxon>
        <taxon>Agaricomycetes</taxon>
        <taxon>Agaricomycetidae</taxon>
        <taxon>Agaricales</taxon>
        <taxon>Agaricineae</taxon>
        <taxon>Hymenogastraceae</taxon>
        <taxon>Gymnopilus</taxon>
    </lineage>
</organism>
<evidence type="ECO:0000256" key="5">
    <source>
        <dbReference type="ARBA" id="ARBA00023117"/>
    </source>
</evidence>
<dbReference type="PROSITE" id="PS51194">
    <property type="entry name" value="HELICASE_CTER"/>
    <property type="match status" value="1"/>
</dbReference>
<gene>
    <name evidence="12" type="ORF">CVT26_013991</name>
</gene>
<feature type="domain" description="Bromo" evidence="9">
    <location>
        <begin position="1004"/>
        <end position="1074"/>
    </location>
</feature>
<keyword evidence="3" id="KW-0378">Hydrolase</keyword>
<comment type="subcellular location">
    <subcellularLocation>
        <location evidence="1">Nucleus</location>
    </subcellularLocation>
</comment>
<dbReference type="InterPro" id="IPR014012">
    <property type="entry name" value="HSA_dom"/>
</dbReference>
<dbReference type="SMART" id="SM00490">
    <property type="entry name" value="HELICc"/>
    <property type="match status" value="1"/>
</dbReference>
<dbReference type="Pfam" id="PF00176">
    <property type="entry name" value="SNF2-rel_dom"/>
    <property type="match status" value="1"/>
</dbReference>
<feature type="region of interest" description="Disordered" evidence="8">
    <location>
        <begin position="1099"/>
        <end position="1153"/>
    </location>
</feature>
<feature type="region of interest" description="Disordered" evidence="8">
    <location>
        <begin position="28"/>
        <end position="51"/>
    </location>
</feature>
<evidence type="ECO:0000256" key="1">
    <source>
        <dbReference type="ARBA" id="ARBA00004123"/>
    </source>
</evidence>
<name>A0A409X013_9AGAR</name>
<accession>A0A409X013</accession>
<dbReference type="InterPro" id="IPR036427">
    <property type="entry name" value="Bromodomain-like_sf"/>
</dbReference>
<dbReference type="FunFam" id="3.40.50.10810:FF:000008">
    <property type="entry name" value="Chromatin structure-remodeling complex subunit snf21"/>
    <property type="match status" value="1"/>
</dbReference>
<feature type="region of interest" description="Disordered" evidence="8">
    <location>
        <begin position="889"/>
        <end position="952"/>
    </location>
</feature>
<feature type="non-terminal residue" evidence="12">
    <location>
        <position position="1"/>
    </location>
</feature>
<protein>
    <submittedName>
        <fullName evidence="12">Uncharacterized protein</fullName>
    </submittedName>
</protein>
<dbReference type="InterPro" id="IPR049730">
    <property type="entry name" value="SNF2/RAD54-like_C"/>
</dbReference>
<proteinExistence type="predicted"/>
<keyword evidence="6" id="KW-0539">Nucleus</keyword>
<keyword evidence="4" id="KW-0067">ATP-binding</keyword>
<dbReference type="Gene3D" id="1.20.920.10">
    <property type="entry name" value="Bromodomain-like"/>
    <property type="match status" value="1"/>
</dbReference>
<dbReference type="SMART" id="SM00297">
    <property type="entry name" value="BROMO"/>
    <property type="match status" value="1"/>
</dbReference>
<dbReference type="Gene3D" id="3.40.50.10810">
    <property type="entry name" value="Tandem AAA-ATPase domain"/>
    <property type="match status" value="1"/>
</dbReference>
<dbReference type="InterPro" id="IPR038718">
    <property type="entry name" value="SNF2-like_sf"/>
</dbReference>
<feature type="compositionally biased region" description="Acidic residues" evidence="8">
    <location>
        <begin position="1142"/>
        <end position="1153"/>
    </location>
</feature>
<dbReference type="PROSITE" id="PS51192">
    <property type="entry name" value="HELICASE_ATP_BIND_1"/>
    <property type="match status" value="1"/>
</dbReference>
<evidence type="ECO:0000313" key="13">
    <source>
        <dbReference type="Proteomes" id="UP000284706"/>
    </source>
</evidence>
<dbReference type="InterPro" id="IPR018359">
    <property type="entry name" value="Bromodomain_CS"/>
</dbReference>
<dbReference type="SUPFAM" id="SSF52540">
    <property type="entry name" value="P-loop containing nucleoside triphosphate hydrolases"/>
    <property type="match status" value="2"/>
</dbReference>
<dbReference type="SUPFAM" id="SSF47370">
    <property type="entry name" value="Bromodomain"/>
    <property type="match status" value="1"/>
</dbReference>
<dbReference type="GO" id="GO:0006338">
    <property type="term" value="P:chromatin remodeling"/>
    <property type="evidence" value="ECO:0007669"/>
    <property type="project" value="UniProtKB-ARBA"/>
</dbReference>
<dbReference type="PROSITE" id="PS50014">
    <property type="entry name" value="BROMODOMAIN_2"/>
    <property type="match status" value="1"/>
</dbReference>
<dbReference type="GO" id="GO:0005634">
    <property type="term" value="C:nucleus"/>
    <property type="evidence" value="ECO:0007669"/>
    <property type="project" value="UniProtKB-SubCell"/>
</dbReference>
<dbReference type="PROSITE" id="PS00633">
    <property type="entry name" value="BROMODOMAIN_1"/>
    <property type="match status" value="1"/>
</dbReference>
<sequence>PNNAIQDLEKSLHGTDVPARIVDAAVKTAKGEPSAPSIAPSISERENSVKAEDVDASPIYPAEYPGPFLEDDVNSGIHPYNAYRHPFSHLKRPAELDPALFATRLQRLIIPTIMPAGLDAHQIINEHERSIEARIQQRIRELESMPSTMGDGSFEANIDVMQEDKPKADKENDSSIATPLETLKPYSALIHPSTTAHGKLRAFIELKSLRVLDKQRAVRAQFRKTRKPTTRDARAMQLGVICAHGKEVIAVNRAVQDRLTALGRAVLNFHAHTEKEEQKRIEKAKDTRITPDDVQEDRKVDYYAVAHRMSEKITQQPNILVGGKLKEYQLKGLQWMVSLNNNRLNGILTDEMGLGKTTQTISLITFLIEVKRQRGPYLVIIPLSTMTNWSGEFAKWAPSVKIIAYTGNPAQRRALQGELRVGRFQVLLTTYEYIIKDQPHLMVDEGNRMKNTQSKLIQTLTTNYHSRYRLLPTGIPLQNNLPELWALLNFVLPKIFNSVKSFDEWFNTPFGNSDTGDKIELNEEEALLIIRRLHKVLRPFLLRRLKKDVESELPDKVDKVIKVRMSALQSQLYKQMKKHKMIADGKDSKGQIWHVKGLRNELMQLRKICQHPFLFESVEDKINPGGFIDDKLIRTFGKIELLNRILHKFARLTAGYVLIFFQMTKVMDIMEDFLKLMGWKYLRLDGGTKTEERAAFVQLFDAKDSEYQVFILSTRAGGLGLDLQTADTAIMEKSVEEAMYPRARYKLDIDDKVIQVGRLDNKSTQEEQEEFLRAHREERGRSREIDAKRERGLVESWRAQGNRGNKPPQPLMQFEELSECYQADEPFEVKEVHEVLEGCGQRKRDVVSYNDGLSDDAWAMALEEGEDLQELAERAREMKDRRLQNKLLREAEASGRNTPASNADGGRGRKTKKSKAKANDLDLPPAGSSRKRGMKSMSVTPELDDDHDEDHDPTSDILYSFLRNGERPRRMGIAITVGLTSPRDKMKKAFMECYKAVLACEDDTGRKRGELFRELPDRRDYPEYYQLITQPISLSVLRKRASSYYYKTVQAFRDDFRLMSNNARTYNQERPWVYIDADEMEKVFNVAWDKVIVGSDLPGAPPAPGTGVASGSYASALTPMDDDERPPPPTRGRSAGRKQVLSDEEYLTPSDDE</sequence>
<dbReference type="Proteomes" id="UP000284706">
    <property type="component" value="Unassembled WGS sequence"/>
</dbReference>
<evidence type="ECO:0000256" key="8">
    <source>
        <dbReference type="SAM" id="MobiDB-lite"/>
    </source>
</evidence>
<reference evidence="12 13" key="1">
    <citation type="journal article" date="2018" name="Evol. Lett.">
        <title>Horizontal gene cluster transfer increased hallucinogenic mushroom diversity.</title>
        <authorList>
            <person name="Reynolds H.T."/>
            <person name="Vijayakumar V."/>
            <person name="Gluck-Thaler E."/>
            <person name="Korotkin H.B."/>
            <person name="Matheny P.B."/>
            <person name="Slot J.C."/>
        </authorList>
    </citation>
    <scope>NUCLEOTIDE SEQUENCE [LARGE SCALE GENOMIC DNA]</scope>
    <source>
        <strain evidence="12 13">SRW20</strain>
    </source>
</reference>